<protein>
    <submittedName>
        <fullName evidence="2">Uncharacterized protein</fullName>
    </submittedName>
</protein>
<organism evidence="2 3">
    <name type="scientific">Cricetulus griseus</name>
    <name type="common">Chinese hamster</name>
    <name type="synonym">Cricetulus barabensis griseus</name>
    <dbReference type="NCBI Taxonomy" id="10029"/>
    <lineage>
        <taxon>Eukaryota</taxon>
        <taxon>Metazoa</taxon>
        <taxon>Chordata</taxon>
        <taxon>Craniata</taxon>
        <taxon>Vertebrata</taxon>
        <taxon>Euteleostomi</taxon>
        <taxon>Mammalia</taxon>
        <taxon>Eutheria</taxon>
        <taxon>Euarchontoglires</taxon>
        <taxon>Glires</taxon>
        <taxon>Rodentia</taxon>
        <taxon>Myomorpha</taxon>
        <taxon>Muroidea</taxon>
        <taxon>Cricetidae</taxon>
        <taxon>Cricetinae</taxon>
        <taxon>Cricetulus</taxon>
    </lineage>
</organism>
<name>G3IP43_CRIGR</name>
<dbReference type="InParanoid" id="G3IP43"/>
<proteinExistence type="predicted"/>
<sequence>MTQSIATTLGGPMGHNNQLANQHRANTPKLEAHLCLPLDTPLTLPYKISWEALGHVFAMVGW</sequence>
<reference evidence="3" key="1">
    <citation type="journal article" date="2011" name="Nat. Biotechnol.">
        <title>The genomic sequence of the Chinese hamster ovary (CHO)-K1 cell line.</title>
        <authorList>
            <person name="Xu X."/>
            <person name="Nagarajan H."/>
            <person name="Lewis N.E."/>
            <person name="Pan S."/>
            <person name="Cai Z."/>
            <person name="Liu X."/>
            <person name="Chen W."/>
            <person name="Xie M."/>
            <person name="Wang W."/>
            <person name="Hammond S."/>
            <person name="Andersen M.R."/>
            <person name="Neff N."/>
            <person name="Passarelli B."/>
            <person name="Koh W."/>
            <person name="Fan H.C."/>
            <person name="Wang J."/>
            <person name="Gui Y."/>
            <person name="Lee K.H."/>
            <person name="Betenbaugh M.J."/>
            <person name="Quake S.R."/>
            <person name="Famili I."/>
            <person name="Palsson B.O."/>
            <person name="Wang J."/>
        </authorList>
    </citation>
    <scope>NUCLEOTIDE SEQUENCE [LARGE SCALE GENOMIC DNA]</scope>
    <source>
        <strain evidence="3">CHO K1 cell line</strain>
    </source>
</reference>
<evidence type="ECO:0000256" key="1">
    <source>
        <dbReference type="SAM" id="MobiDB-lite"/>
    </source>
</evidence>
<evidence type="ECO:0000313" key="2">
    <source>
        <dbReference type="EMBL" id="EGW15220.1"/>
    </source>
</evidence>
<dbReference type="Proteomes" id="UP000001075">
    <property type="component" value="Unassembled WGS sequence"/>
</dbReference>
<accession>G3IP43</accession>
<feature type="region of interest" description="Disordered" evidence="1">
    <location>
        <begin position="1"/>
        <end position="20"/>
    </location>
</feature>
<gene>
    <name evidence="2" type="ORF">I79_025746</name>
</gene>
<dbReference type="EMBL" id="JH008748">
    <property type="protein sequence ID" value="EGW15220.1"/>
    <property type="molecule type" value="Genomic_DNA"/>
</dbReference>
<evidence type="ECO:0000313" key="3">
    <source>
        <dbReference type="Proteomes" id="UP000001075"/>
    </source>
</evidence>
<dbReference type="AlphaFoldDB" id="G3IP43"/>